<name>A0ACA9K458_9GLOM</name>
<protein>
    <submittedName>
        <fullName evidence="1">16651_t:CDS:1</fullName>
    </submittedName>
</protein>
<sequence>MPSSPQEVKVYMNHCAACTVTTSIKEKTDIRNVVSTALWQHVQTDLIDFQDFAETTITTFETAFETTITASETASETTFETTTPETTAPGIITNEDAIEQRISYMLEMHQSISASLEKYRAKLGHNIVKVNGEDIRVSVKWVWAIKKP</sequence>
<dbReference type="EMBL" id="CAJVPW010000336">
    <property type="protein sequence ID" value="CAG8450672.1"/>
    <property type="molecule type" value="Genomic_DNA"/>
</dbReference>
<reference evidence="1" key="1">
    <citation type="submission" date="2021-06" db="EMBL/GenBank/DDBJ databases">
        <authorList>
            <person name="Kallberg Y."/>
            <person name="Tangrot J."/>
            <person name="Rosling A."/>
        </authorList>
    </citation>
    <scope>NUCLEOTIDE SEQUENCE</scope>
    <source>
        <strain evidence="1">28 12/20/2015</strain>
    </source>
</reference>
<organism evidence="1 2">
    <name type="scientific">Cetraspora pellucida</name>
    <dbReference type="NCBI Taxonomy" id="1433469"/>
    <lineage>
        <taxon>Eukaryota</taxon>
        <taxon>Fungi</taxon>
        <taxon>Fungi incertae sedis</taxon>
        <taxon>Mucoromycota</taxon>
        <taxon>Glomeromycotina</taxon>
        <taxon>Glomeromycetes</taxon>
        <taxon>Diversisporales</taxon>
        <taxon>Gigasporaceae</taxon>
        <taxon>Cetraspora</taxon>
    </lineage>
</organism>
<keyword evidence="2" id="KW-1185">Reference proteome</keyword>
<accession>A0ACA9K458</accession>
<proteinExistence type="predicted"/>
<gene>
    <name evidence="1" type="ORF">SPELUC_LOCUS777</name>
</gene>
<evidence type="ECO:0000313" key="2">
    <source>
        <dbReference type="Proteomes" id="UP000789366"/>
    </source>
</evidence>
<dbReference type="Proteomes" id="UP000789366">
    <property type="component" value="Unassembled WGS sequence"/>
</dbReference>
<evidence type="ECO:0000313" key="1">
    <source>
        <dbReference type="EMBL" id="CAG8450672.1"/>
    </source>
</evidence>
<comment type="caution">
    <text evidence="1">The sequence shown here is derived from an EMBL/GenBank/DDBJ whole genome shotgun (WGS) entry which is preliminary data.</text>
</comment>